<feature type="compositionally biased region" description="Low complexity" evidence="1">
    <location>
        <begin position="24"/>
        <end position="36"/>
    </location>
</feature>
<reference evidence="3" key="1">
    <citation type="journal article" date="2014" name="Int. J. Syst. Evol. Microbiol.">
        <title>Complete genome sequence of Corynebacterium casei LMG S-19264T (=DSM 44701T), isolated from a smear-ripened cheese.</title>
        <authorList>
            <consortium name="US DOE Joint Genome Institute (JGI-PGF)"/>
            <person name="Walter F."/>
            <person name="Albersmeier A."/>
            <person name="Kalinowski J."/>
            <person name="Ruckert C."/>
        </authorList>
    </citation>
    <scope>NUCLEOTIDE SEQUENCE</scope>
    <source>
        <strain evidence="3">CGMCC 1.12997</strain>
    </source>
</reference>
<organism evidence="3 4">
    <name type="scientific">Edaphobacter dinghuensis</name>
    <dbReference type="NCBI Taxonomy" id="1560005"/>
    <lineage>
        <taxon>Bacteria</taxon>
        <taxon>Pseudomonadati</taxon>
        <taxon>Acidobacteriota</taxon>
        <taxon>Terriglobia</taxon>
        <taxon>Terriglobales</taxon>
        <taxon>Acidobacteriaceae</taxon>
        <taxon>Edaphobacter</taxon>
    </lineage>
</organism>
<dbReference type="AlphaFoldDB" id="A0A917LYF9"/>
<keyword evidence="2" id="KW-0732">Signal</keyword>
<proteinExistence type="predicted"/>
<dbReference type="SUPFAM" id="SSF53474">
    <property type="entry name" value="alpha/beta-Hydrolases"/>
    <property type="match status" value="1"/>
</dbReference>
<sequence length="382" mass="41502">MLRTLSIAFLSGLMAAATSAPAQSAAPAAPATTHPARPTPPTRDPHTPGYVEAKELPDGANAPADADGNFIIGPTHTPAPEMSVQPGVPQGMVSEFVMESTDSKLYPGIAREPGTFGTPDPKDPAKLIVTTSHPAPYTRRVAVYVPKQYVPGTAAPFIIGTDGPDHALFTALDNLIAEHKVPVMIAISVSNGSGDAQGSERGLEYDTMSGRYAEFIQKEVLPLVEKKFHVELTRDPDGRATMGGSSGGSCALIMAWYHPEWYHRVLTYSGTYVNQQWPYNAKVPHGAWEFHEHLIPGSARKPIRLWMEVGDRDLLNPNAMRDNMHDWVVANEHMAKVLAAKGYHYQFVFARSAGHTDRAVKQQTLPEALEYLWQGYSVAGGK</sequence>
<evidence type="ECO:0000256" key="1">
    <source>
        <dbReference type="SAM" id="MobiDB-lite"/>
    </source>
</evidence>
<gene>
    <name evidence="3" type="ORF">GCM10011585_03790</name>
</gene>
<evidence type="ECO:0000256" key="2">
    <source>
        <dbReference type="SAM" id="SignalP"/>
    </source>
</evidence>
<keyword evidence="4" id="KW-1185">Reference proteome</keyword>
<dbReference type="InterPro" id="IPR050583">
    <property type="entry name" value="Mycobacterial_A85_antigen"/>
</dbReference>
<feature type="signal peptide" evidence="2">
    <location>
        <begin position="1"/>
        <end position="22"/>
    </location>
</feature>
<feature type="compositionally biased region" description="Low complexity" evidence="1">
    <location>
        <begin position="58"/>
        <end position="69"/>
    </location>
</feature>
<dbReference type="Gene3D" id="3.40.50.1820">
    <property type="entry name" value="alpha/beta hydrolase"/>
    <property type="match status" value="1"/>
</dbReference>
<dbReference type="Pfam" id="PF00756">
    <property type="entry name" value="Esterase"/>
    <property type="match status" value="1"/>
</dbReference>
<dbReference type="RefSeq" id="WP_229739014.1">
    <property type="nucleotide sequence ID" value="NZ_BMGT01000001.1"/>
</dbReference>
<name>A0A917LYF9_9BACT</name>
<evidence type="ECO:0000313" key="4">
    <source>
        <dbReference type="Proteomes" id="UP000647241"/>
    </source>
</evidence>
<dbReference type="PANTHER" id="PTHR48098">
    <property type="entry name" value="ENTEROCHELIN ESTERASE-RELATED"/>
    <property type="match status" value="1"/>
</dbReference>
<dbReference type="InterPro" id="IPR000801">
    <property type="entry name" value="Esterase-like"/>
</dbReference>
<dbReference type="Proteomes" id="UP000647241">
    <property type="component" value="Unassembled WGS sequence"/>
</dbReference>
<evidence type="ECO:0000313" key="3">
    <source>
        <dbReference type="EMBL" id="GGG65366.1"/>
    </source>
</evidence>
<feature type="region of interest" description="Disordered" evidence="1">
    <location>
        <begin position="24"/>
        <end position="70"/>
    </location>
</feature>
<dbReference type="PANTHER" id="PTHR48098:SF3">
    <property type="entry name" value="IRON(III) ENTEROBACTIN ESTERASE"/>
    <property type="match status" value="1"/>
</dbReference>
<accession>A0A917LYF9</accession>
<dbReference type="InterPro" id="IPR029058">
    <property type="entry name" value="AB_hydrolase_fold"/>
</dbReference>
<dbReference type="EMBL" id="BMGT01000001">
    <property type="protein sequence ID" value="GGG65366.1"/>
    <property type="molecule type" value="Genomic_DNA"/>
</dbReference>
<comment type="caution">
    <text evidence="3">The sequence shown here is derived from an EMBL/GenBank/DDBJ whole genome shotgun (WGS) entry which is preliminary data.</text>
</comment>
<reference evidence="3" key="2">
    <citation type="submission" date="2020-09" db="EMBL/GenBank/DDBJ databases">
        <authorList>
            <person name="Sun Q."/>
            <person name="Zhou Y."/>
        </authorList>
    </citation>
    <scope>NUCLEOTIDE SEQUENCE</scope>
    <source>
        <strain evidence="3">CGMCC 1.12997</strain>
    </source>
</reference>
<protein>
    <submittedName>
        <fullName evidence="3">Ferric enterobactin esterase</fullName>
    </submittedName>
</protein>
<feature type="chain" id="PRO_5037203396" evidence="2">
    <location>
        <begin position="23"/>
        <end position="382"/>
    </location>
</feature>